<evidence type="ECO:0000313" key="2">
    <source>
        <dbReference type="Proteomes" id="UP000696573"/>
    </source>
</evidence>
<organism evidence="1 2">
    <name type="scientific">Clonostachys rhizophaga</name>
    <dbReference type="NCBI Taxonomy" id="160324"/>
    <lineage>
        <taxon>Eukaryota</taxon>
        <taxon>Fungi</taxon>
        <taxon>Dikarya</taxon>
        <taxon>Ascomycota</taxon>
        <taxon>Pezizomycotina</taxon>
        <taxon>Sordariomycetes</taxon>
        <taxon>Hypocreomycetidae</taxon>
        <taxon>Hypocreales</taxon>
        <taxon>Bionectriaceae</taxon>
        <taxon>Clonostachys</taxon>
    </lineage>
</organism>
<dbReference type="AlphaFoldDB" id="A0A9N9VC37"/>
<dbReference type="Proteomes" id="UP000696573">
    <property type="component" value="Unassembled WGS sequence"/>
</dbReference>
<protein>
    <submittedName>
        <fullName evidence="1">Uncharacterized protein</fullName>
    </submittedName>
</protein>
<dbReference type="OrthoDB" id="10337294at2759"/>
<comment type="caution">
    <text evidence="1">The sequence shown here is derived from an EMBL/GenBank/DDBJ whole genome shotgun (WGS) entry which is preliminary data.</text>
</comment>
<name>A0A9N9VC37_9HYPO</name>
<keyword evidence="2" id="KW-1185">Reference proteome</keyword>
<proteinExistence type="predicted"/>
<accession>A0A9N9VC37</accession>
<reference evidence="1" key="1">
    <citation type="submission" date="2021-10" db="EMBL/GenBank/DDBJ databases">
        <authorList>
            <person name="Piombo E."/>
        </authorList>
    </citation>
    <scope>NUCLEOTIDE SEQUENCE</scope>
</reference>
<gene>
    <name evidence="1" type="ORF">CRHIZ90672A_00004206</name>
</gene>
<sequence length="114" mass="12415">MAHGEPDVALCIQASAVNLDHFPGSVLCGKVWEGTGGPEKPPVRQLASRPNVELRKPFSESFGNKQAFAVPGNYQRVGEDKVLCGHLGSTVCIYHDKTAWRRVLTMENPSPCII</sequence>
<evidence type="ECO:0000313" key="1">
    <source>
        <dbReference type="EMBL" id="CAH0022396.1"/>
    </source>
</evidence>
<dbReference type="EMBL" id="CABFNQ020000676">
    <property type="protein sequence ID" value="CAH0022396.1"/>
    <property type="molecule type" value="Genomic_DNA"/>
</dbReference>